<comment type="subunit">
    <text evidence="6">The complex is probably composed of two ATP-binding proteins (TmoW), two transmembrane proteins (TmoV) and a solute-binding protein (TmoX).</text>
</comment>
<gene>
    <name evidence="10" type="ORF">EYF88_09360</name>
    <name evidence="9" type="ORF">SAMN06265378_105118</name>
</gene>
<reference evidence="11" key="2">
    <citation type="submission" date="2017-06" db="EMBL/GenBank/DDBJ databases">
        <authorList>
            <person name="Varghese N."/>
            <person name="Submissions S."/>
        </authorList>
    </citation>
    <scope>NUCLEOTIDE SEQUENCE [LARGE SCALE GENOMIC DNA]</scope>
    <source>
        <strain evidence="11">DSM 26170</strain>
    </source>
</reference>
<evidence type="ECO:0000313" key="10">
    <source>
        <dbReference type="EMBL" id="TBN50558.1"/>
    </source>
</evidence>
<evidence type="ECO:0000256" key="6">
    <source>
        <dbReference type="ARBA" id="ARBA00061968"/>
    </source>
</evidence>
<dbReference type="Gene3D" id="3.40.50.300">
    <property type="entry name" value="P-loop containing nucleotide triphosphate hydrolases"/>
    <property type="match status" value="1"/>
</dbReference>
<dbReference type="PROSITE" id="PS50893">
    <property type="entry name" value="ABC_TRANSPORTER_2"/>
    <property type="match status" value="1"/>
</dbReference>
<evidence type="ECO:0000313" key="11">
    <source>
        <dbReference type="Proteomes" id="UP000198409"/>
    </source>
</evidence>
<dbReference type="GO" id="GO:0016887">
    <property type="term" value="F:ATP hydrolysis activity"/>
    <property type="evidence" value="ECO:0007669"/>
    <property type="project" value="UniProtKB-UniRule"/>
</dbReference>
<comment type="subunit">
    <text evidence="7">The complex is probably composed of two ATP-binding proteins, two transmembrane proteins and a solute-binding protein.</text>
</comment>
<reference evidence="10 12" key="3">
    <citation type="submission" date="2019-02" db="EMBL/GenBank/DDBJ databases">
        <authorList>
            <person name="Zhang G."/>
        </authorList>
    </citation>
    <scope>NUCLEOTIDE SEQUENCE [LARGE SCALE GENOMIC DNA]</scope>
    <source>
        <strain evidence="10 12">CMB17</strain>
    </source>
</reference>
<feature type="domain" description="ABC transporter" evidence="8">
    <location>
        <begin position="33"/>
        <end position="269"/>
    </location>
</feature>
<keyword evidence="12" id="KW-1185">Reference proteome</keyword>
<proteinExistence type="inferred from homology"/>
<dbReference type="PANTHER" id="PTHR43869">
    <property type="entry name" value="GLYCINE BETAINE/PROLINE BETAINE TRANSPORT SYSTEM ATP-BINDING PROTEIN PROV"/>
    <property type="match status" value="1"/>
</dbReference>
<dbReference type="PROSITE" id="PS00211">
    <property type="entry name" value="ABC_TRANSPORTER_1"/>
    <property type="match status" value="1"/>
</dbReference>
<dbReference type="SUPFAM" id="SSF52540">
    <property type="entry name" value="P-loop containing nucleoside triphosphate hydrolases"/>
    <property type="match status" value="1"/>
</dbReference>
<dbReference type="EC" id="7.6.2.9" evidence="7"/>
<dbReference type="NCBIfam" id="TIGR01186">
    <property type="entry name" value="proV"/>
    <property type="match status" value="1"/>
</dbReference>
<protein>
    <recommendedName>
        <fullName evidence="7">Quaternary amine transport ATP-binding protein</fullName>
        <ecNumber evidence="7">7.6.2.9</ecNumber>
    </recommendedName>
</protein>
<dbReference type="InterPro" id="IPR017871">
    <property type="entry name" value="ABC_transporter-like_CS"/>
</dbReference>
<dbReference type="SMART" id="SM00382">
    <property type="entry name" value="AAA"/>
    <property type="match status" value="1"/>
</dbReference>
<dbReference type="InterPro" id="IPR003593">
    <property type="entry name" value="AAA+_ATPase"/>
</dbReference>
<dbReference type="InterPro" id="IPR027417">
    <property type="entry name" value="P-loop_NTPase"/>
</dbReference>
<keyword evidence="7" id="KW-0997">Cell inner membrane</keyword>
<keyword evidence="7" id="KW-0472">Membrane</keyword>
<evidence type="ECO:0000259" key="8">
    <source>
        <dbReference type="PROSITE" id="PS50893"/>
    </source>
</evidence>
<evidence type="ECO:0000313" key="12">
    <source>
        <dbReference type="Proteomes" id="UP000292859"/>
    </source>
</evidence>
<dbReference type="GO" id="GO:0005524">
    <property type="term" value="F:ATP binding"/>
    <property type="evidence" value="ECO:0007669"/>
    <property type="project" value="UniProtKB-UniRule"/>
</dbReference>
<dbReference type="Pfam" id="PF00005">
    <property type="entry name" value="ABC_tran"/>
    <property type="match status" value="1"/>
</dbReference>
<dbReference type="OrthoDB" id="9802264at2"/>
<dbReference type="EMBL" id="SIRL01000005">
    <property type="protein sequence ID" value="TBN50558.1"/>
    <property type="molecule type" value="Genomic_DNA"/>
</dbReference>
<dbReference type="GO" id="GO:0006970">
    <property type="term" value="P:response to osmotic stress"/>
    <property type="evidence" value="ECO:0007669"/>
    <property type="project" value="UniProtKB-ARBA"/>
</dbReference>
<dbReference type="EMBL" id="FZNM01000005">
    <property type="protein sequence ID" value="SNR48057.1"/>
    <property type="molecule type" value="Genomic_DNA"/>
</dbReference>
<comment type="catalytic activity">
    <reaction evidence="5">
        <text>a quaternary ammonium(out) + ATP + H2O = a quaternary ammonium(in) + ADP + phosphate + H(+)</text>
        <dbReference type="Rhea" id="RHEA:11036"/>
        <dbReference type="ChEBI" id="CHEBI:15377"/>
        <dbReference type="ChEBI" id="CHEBI:15378"/>
        <dbReference type="ChEBI" id="CHEBI:30616"/>
        <dbReference type="ChEBI" id="CHEBI:35267"/>
        <dbReference type="ChEBI" id="CHEBI:43474"/>
        <dbReference type="ChEBI" id="CHEBI:456216"/>
        <dbReference type="EC" id="7.6.2.9"/>
    </reaction>
    <physiologicalReaction direction="left-to-right" evidence="5">
        <dbReference type="Rhea" id="RHEA:11037"/>
    </physiologicalReaction>
</comment>
<dbReference type="InterPro" id="IPR003439">
    <property type="entry name" value="ABC_transporter-like_ATP-bd"/>
</dbReference>
<evidence type="ECO:0000256" key="1">
    <source>
        <dbReference type="ARBA" id="ARBA00005417"/>
    </source>
</evidence>
<dbReference type="GO" id="GO:0015418">
    <property type="term" value="F:ABC-type quaternary ammonium compound transporting activity"/>
    <property type="evidence" value="ECO:0007669"/>
    <property type="project" value="UniProtKB-EC"/>
</dbReference>
<keyword evidence="4 7" id="KW-0067">ATP-binding</keyword>
<reference evidence="9" key="1">
    <citation type="submission" date="2017-06" db="EMBL/GenBank/DDBJ databases">
        <authorList>
            <person name="Kim H.J."/>
            <person name="Triplett B.A."/>
        </authorList>
    </citation>
    <scope>NUCLEOTIDE SEQUENCE [LARGE SCALE GENOMIC DNA]</scope>
    <source>
        <strain evidence="9">DSM 26170</strain>
    </source>
</reference>
<evidence type="ECO:0000313" key="9">
    <source>
        <dbReference type="EMBL" id="SNR48057.1"/>
    </source>
</evidence>
<dbReference type="AlphaFoldDB" id="A0A238WNJ7"/>
<dbReference type="RefSeq" id="WP_089387960.1">
    <property type="nucleotide sequence ID" value="NZ_FZNM01000005.1"/>
</dbReference>
<dbReference type="PANTHER" id="PTHR43869:SF1">
    <property type="entry name" value="GLYCINE BETAINE_PROLINE BETAINE TRANSPORT SYSTEM ATP-BINDING PROTEIN PROV"/>
    <property type="match status" value="1"/>
</dbReference>
<dbReference type="CDD" id="cd03294">
    <property type="entry name" value="ABC_Pro_Gly_Betaine"/>
    <property type="match status" value="1"/>
</dbReference>
<evidence type="ECO:0000256" key="3">
    <source>
        <dbReference type="ARBA" id="ARBA00022741"/>
    </source>
</evidence>
<name>A0A238WNJ7_9RHOB</name>
<accession>A0A238WNJ7</accession>
<dbReference type="InterPro" id="IPR051921">
    <property type="entry name" value="ABC_osmolyte_uptake_ATP-bind"/>
</dbReference>
<evidence type="ECO:0000256" key="4">
    <source>
        <dbReference type="ARBA" id="ARBA00022840"/>
    </source>
</evidence>
<dbReference type="GO" id="GO:0005886">
    <property type="term" value="C:plasma membrane"/>
    <property type="evidence" value="ECO:0007669"/>
    <property type="project" value="UniProtKB-SubCell"/>
</dbReference>
<dbReference type="Proteomes" id="UP000292859">
    <property type="component" value="Unassembled WGS sequence"/>
</dbReference>
<dbReference type="GO" id="GO:0006865">
    <property type="term" value="P:amino acid transport"/>
    <property type="evidence" value="ECO:0007669"/>
    <property type="project" value="UniProtKB-UniRule"/>
</dbReference>
<keyword evidence="3 7" id="KW-0547">Nucleotide-binding</keyword>
<evidence type="ECO:0000256" key="2">
    <source>
        <dbReference type="ARBA" id="ARBA00022448"/>
    </source>
</evidence>
<dbReference type="GO" id="GO:0031460">
    <property type="term" value="P:glycine betaine transport"/>
    <property type="evidence" value="ECO:0007669"/>
    <property type="project" value="InterPro"/>
</dbReference>
<keyword evidence="2 7" id="KW-0813">Transport</keyword>
<comment type="similarity">
    <text evidence="1 7">Belongs to the ABC transporter superfamily.</text>
</comment>
<dbReference type="InterPro" id="IPR005892">
    <property type="entry name" value="Gly-betaine_transp_ATP-bd"/>
</dbReference>
<evidence type="ECO:0000256" key="7">
    <source>
        <dbReference type="RuleBase" id="RU369116"/>
    </source>
</evidence>
<keyword evidence="7" id="KW-1003">Cell membrane</keyword>
<organism evidence="9 11">
    <name type="scientific">Paracoccus sediminis</name>
    <dbReference type="NCBI Taxonomy" id="1214787"/>
    <lineage>
        <taxon>Bacteria</taxon>
        <taxon>Pseudomonadati</taxon>
        <taxon>Pseudomonadota</taxon>
        <taxon>Alphaproteobacteria</taxon>
        <taxon>Rhodobacterales</taxon>
        <taxon>Paracoccaceae</taxon>
        <taxon>Paracoccus</taxon>
    </lineage>
</organism>
<dbReference type="Proteomes" id="UP000198409">
    <property type="component" value="Unassembled WGS sequence"/>
</dbReference>
<sequence>MESNEVLIDCRSVWKVFGERSREAIGAITGRGLGKQQVLREFGCVVGVSDASLQVRRGEIFCVMGLSGSGKSTLIRLLNRLIEPSLGTVTVKGRDIAAMDAATLRETRARHIGMVFQSVALLPQRTVLENAAFGLEVQGVGREDRNRAAEAALAKVGLSDWIQRYPRELSGGMQQRVGLARALTADPEIILMDEPFSALDPLIRRQLQDEFRQLAKDLGKSAVFITHDLDEAIRIGDRIAIMKDGVIIQDGTAEQIVMNPADQYVVDFVAGISRLHLVKAHSVMIPVDQWRRQWPGVSLDSLPQCSPDADIDALIGKITGTGSDAIAIADNGRIVGVVTTRSLLLGVRGDAEPRAAA</sequence>
<comment type="subcellular location">
    <subcellularLocation>
        <location evidence="7">Cell inner membrane</location>
        <topology evidence="7">Peripheral membrane protein</topology>
    </subcellularLocation>
</comment>
<dbReference type="FunFam" id="3.40.50.300:FF:000201">
    <property type="entry name" value="Glycine betaine/L-proline ABC transporter ATP-binding protein"/>
    <property type="match status" value="1"/>
</dbReference>
<evidence type="ECO:0000256" key="5">
    <source>
        <dbReference type="ARBA" id="ARBA00051811"/>
    </source>
</evidence>